<evidence type="ECO:0008006" key="9">
    <source>
        <dbReference type="Google" id="ProtNLM"/>
    </source>
</evidence>
<evidence type="ECO:0000256" key="1">
    <source>
        <dbReference type="ARBA" id="ARBA00004141"/>
    </source>
</evidence>
<dbReference type="EMBL" id="HBHP01011646">
    <property type="protein sequence ID" value="CAD9758539.1"/>
    <property type="molecule type" value="Transcribed_RNA"/>
</dbReference>
<evidence type="ECO:0000256" key="3">
    <source>
        <dbReference type="ARBA" id="ARBA00022692"/>
    </source>
</evidence>
<feature type="region of interest" description="Disordered" evidence="6">
    <location>
        <begin position="317"/>
        <end position="348"/>
    </location>
</feature>
<feature type="transmembrane region" description="Helical" evidence="7">
    <location>
        <begin position="83"/>
        <end position="103"/>
    </location>
</feature>
<evidence type="ECO:0000256" key="5">
    <source>
        <dbReference type="ARBA" id="ARBA00023136"/>
    </source>
</evidence>
<feature type="transmembrane region" description="Helical" evidence="7">
    <location>
        <begin position="359"/>
        <end position="381"/>
    </location>
</feature>
<dbReference type="GO" id="GO:0016020">
    <property type="term" value="C:membrane"/>
    <property type="evidence" value="ECO:0007669"/>
    <property type="project" value="UniProtKB-SubCell"/>
</dbReference>
<dbReference type="AlphaFoldDB" id="A0A7S2TM28"/>
<dbReference type="PANTHER" id="PTHR10383">
    <property type="entry name" value="SERINE INCORPORATOR"/>
    <property type="match status" value="1"/>
</dbReference>
<proteinExistence type="inferred from homology"/>
<evidence type="ECO:0000256" key="7">
    <source>
        <dbReference type="SAM" id="Phobius"/>
    </source>
</evidence>
<feature type="transmembrane region" description="Helical" evidence="7">
    <location>
        <begin position="281"/>
        <end position="300"/>
    </location>
</feature>
<feature type="transmembrane region" description="Helical" evidence="7">
    <location>
        <begin position="142"/>
        <end position="163"/>
    </location>
</feature>
<keyword evidence="5 7" id="KW-0472">Membrane</keyword>
<feature type="transmembrane region" description="Helical" evidence="7">
    <location>
        <begin position="401"/>
        <end position="421"/>
    </location>
</feature>
<feature type="transmembrane region" description="Helical" evidence="7">
    <location>
        <begin position="34"/>
        <end position="50"/>
    </location>
</feature>
<keyword evidence="3 7" id="KW-0812">Transmembrane</keyword>
<accession>A0A7S2TM28</accession>
<feature type="transmembrane region" description="Helical" evidence="7">
    <location>
        <begin position="183"/>
        <end position="203"/>
    </location>
</feature>
<organism evidence="8">
    <name type="scientific">Lotharella oceanica</name>
    <dbReference type="NCBI Taxonomy" id="641309"/>
    <lineage>
        <taxon>Eukaryota</taxon>
        <taxon>Sar</taxon>
        <taxon>Rhizaria</taxon>
        <taxon>Cercozoa</taxon>
        <taxon>Chlorarachniophyceae</taxon>
        <taxon>Lotharella</taxon>
    </lineage>
</organism>
<feature type="compositionally biased region" description="Acidic residues" evidence="6">
    <location>
        <begin position="336"/>
        <end position="348"/>
    </location>
</feature>
<evidence type="ECO:0000256" key="2">
    <source>
        <dbReference type="ARBA" id="ARBA00006665"/>
    </source>
</evidence>
<dbReference type="Pfam" id="PF03348">
    <property type="entry name" value="Serinc"/>
    <property type="match status" value="1"/>
</dbReference>
<evidence type="ECO:0000256" key="6">
    <source>
        <dbReference type="SAM" id="MobiDB-lite"/>
    </source>
</evidence>
<comment type="subcellular location">
    <subcellularLocation>
        <location evidence="1">Membrane</location>
        <topology evidence="1">Multi-pass membrane protein</topology>
    </subcellularLocation>
</comment>
<feature type="transmembrane region" description="Helical" evidence="7">
    <location>
        <begin position="215"/>
        <end position="235"/>
    </location>
</feature>
<dbReference type="InterPro" id="IPR005016">
    <property type="entry name" value="TDE1/TMS"/>
</dbReference>
<evidence type="ECO:0000256" key="4">
    <source>
        <dbReference type="ARBA" id="ARBA00022989"/>
    </source>
</evidence>
<feature type="compositionally biased region" description="Basic and acidic residues" evidence="6">
    <location>
        <begin position="317"/>
        <end position="335"/>
    </location>
</feature>
<sequence length="427" mass="47552">MGACIGACAASMCCSCVSKMCGWSNAKSERFHKIPYTILIFFSLLVALLLKNYQGDFGIPIYGGISMHACDDSCKGDQAVYRITLALTLFFAAHAFLVTIVPYAFAKEIHTACFGVKVLLFIGMVIGVFYMENESLNQFADACRVISLIFLVFQSVVLIDYAYTLHFWMIDKEDTSWDIANLSMSGLMIAAVITAVGLMFHWFADGSSCGVEKFVLSMTIIVPFFYTVAACTDYIPHGALFPSACVTGYATYIAYTAMLSSTNRECNTLIDRSGGATQWELAIGIIIAVVSITFTTWNIGSQSSKLFGARGEDEKNDQIKMGDDYHDAGDANEKKDDEDEEEEEIVSEEEQAAKKCDWVVFHFLMTVASMYACMLLTSWSTNEYSSTEEQFSDPESFWVKVASQWLVMILYIWTLVAPILFPDRDFT</sequence>
<keyword evidence="4 7" id="KW-1133">Transmembrane helix</keyword>
<comment type="similarity">
    <text evidence="2">Belongs to the TDE1 family.</text>
</comment>
<gene>
    <name evidence="8" type="ORF">LSP00402_LOCUS7233</name>
</gene>
<protein>
    <recommendedName>
        <fullName evidence="9">Serine incorporator</fullName>
    </recommendedName>
</protein>
<evidence type="ECO:0000313" key="8">
    <source>
        <dbReference type="EMBL" id="CAD9758539.1"/>
    </source>
</evidence>
<feature type="transmembrane region" description="Helical" evidence="7">
    <location>
        <begin position="109"/>
        <end position="130"/>
    </location>
</feature>
<name>A0A7S2TM28_9EUKA</name>
<reference evidence="8" key="1">
    <citation type="submission" date="2021-01" db="EMBL/GenBank/DDBJ databases">
        <authorList>
            <person name="Corre E."/>
            <person name="Pelletier E."/>
            <person name="Niang G."/>
            <person name="Scheremetjew M."/>
            <person name="Finn R."/>
            <person name="Kale V."/>
            <person name="Holt S."/>
            <person name="Cochrane G."/>
            <person name="Meng A."/>
            <person name="Brown T."/>
            <person name="Cohen L."/>
        </authorList>
    </citation>
    <scope>NUCLEOTIDE SEQUENCE</scope>
    <source>
        <strain evidence="8">CCMP622</strain>
    </source>
</reference>
<dbReference type="PANTHER" id="PTHR10383:SF9">
    <property type="entry name" value="SERINE INCORPORATOR, ISOFORM F"/>
    <property type="match status" value="1"/>
</dbReference>